<evidence type="ECO:0000256" key="5">
    <source>
        <dbReference type="ARBA" id="ARBA00023136"/>
    </source>
</evidence>
<dbReference type="AlphaFoldDB" id="A0A225NP62"/>
<evidence type="ECO:0000256" key="4">
    <source>
        <dbReference type="ARBA" id="ARBA00022989"/>
    </source>
</evidence>
<keyword evidence="9" id="KW-1185">Reference proteome</keyword>
<dbReference type="EMBL" id="AQQR01000002">
    <property type="protein sequence ID" value="OWU75720.1"/>
    <property type="molecule type" value="Genomic_DNA"/>
</dbReference>
<comment type="subcellular location">
    <subcellularLocation>
        <location evidence="1">Cell membrane</location>
        <topology evidence="1">Multi-pass membrane protein</topology>
    </subcellularLocation>
</comment>
<protein>
    <recommendedName>
        <fullName evidence="7">Cardiolipin synthase N-terminal domain-containing protein</fullName>
    </recommendedName>
</protein>
<dbReference type="Pfam" id="PF13396">
    <property type="entry name" value="PLDc_N"/>
    <property type="match status" value="1"/>
</dbReference>
<gene>
    <name evidence="8" type="ORF">ATO3_05825</name>
</gene>
<evidence type="ECO:0000259" key="7">
    <source>
        <dbReference type="Pfam" id="PF13396"/>
    </source>
</evidence>
<reference evidence="8 9" key="1">
    <citation type="submission" date="2013-04" db="EMBL/GenBank/DDBJ databases">
        <title>Oceanicola sp. 22II1-22F33 Genome Sequencing.</title>
        <authorList>
            <person name="Lai Q."/>
            <person name="Li G."/>
            <person name="Shao Z."/>
        </authorList>
    </citation>
    <scope>NUCLEOTIDE SEQUENCE [LARGE SCALE GENOMIC DNA]</scope>
    <source>
        <strain evidence="8 9">22II1-22F33</strain>
    </source>
</reference>
<feature type="transmembrane region" description="Helical" evidence="6">
    <location>
        <begin position="7"/>
        <end position="29"/>
    </location>
</feature>
<evidence type="ECO:0000256" key="2">
    <source>
        <dbReference type="ARBA" id="ARBA00022475"/>
    </source>
</evidence>
<keyword evidence="5 6" id="KW-0472">Membrane</keyword>
<keyword evidence="3 6" id="KW-0812">Transmembrane</keyword>
<name>A0A225NP62_9RHOB</name>
<feature type="transmembrane region" description="Helical" evidence="6">
    <location>
        <begin position="35"/>
        <end position="55"/>
    </location>
</feature>
<evidence type="ECO:0000256" key="6">
    <source>
        <dbReference type="SAM" id="Phobius"/>
    </source>
</evidence>
<feature type="domain" description="Cardiolipin synthase N-terminal" evidence="7">
    <location>
        <begin position="15"/>
        <end position="57"/>
    </location>
</feature>
<dbReference type="Proteomes" id="UP000215377">
    <property type="component" value="Unassembled WGS sequence"/>
</dbReference>
<evidence type="ECO:0000313" key="8">
    <source>
        <dbReference type="EMBL" id="OWU75720.1"/>
    </source>
</evidence>
<keyword evidence="4 6" id="KW-1133">Transmembrane helix</keyword>
<evidence type="ECO:0000256" key="3">
    <source>
        <dbReference type="ARBA" id="ARBA00022692"/>
    </source>
</evidence>
<accession>A0A225NP62</accession>
<sequence length="64" mass="6666">MGLEITGIGGLILLILDIWAIVSIVNSSATTGAKVLWSLLVLVLPLIGFIIWLIAGPRSSSAHA</sequence>
<evidence type="ECO:0000313" key="9">
    <source>
        <dbReference type="Proteomes" id="UP000215377"/>
    </source>
</evidence>
<dbReference type="GO" id="GO:0005886">
    <property type="term" value="C:plasma membrane"/>
    <property type="evidence" value="ECO:0007669"/>
    <property type="project" value="UniProtKB-SubCell"/>
</dbReference>
<keyword evidence="2" id="KW-1003">Cell membrane</keyword>
<proteinExistence type="predicted"/>
<evidence type="ECO:0000256" key="1">
    <source>
        <dbReference type="ARBA" id="ARBA00004651"/>
    </source>
</evidence>
<comment type="caution">
    <text evidence="8">The sequence shown here is derived from an EMBL/GenBank/DDBJ whole genome shotgun (WGS) entry which is preliminary data.</text>
</comment>
<dbReference type="InterPro" id="IPR027379">
    <property type="entry name" value="CLS_N"/>
</dbReference>
<organism evidence="8 9">
    <name type="scientific">Marinibacterium profundimaris</name>
    <dbReference type="NCBI Taxonomy" id="1679460"/>
    <lineage>
        <taxon>Bacteria</taxon>
        <taxon>Pseudomonadati</taxon>
        <taxon>Pseudomonadota</taxon>
        <taxon>Alphaproteobacteria</taxon>
        <taxon>Rhodobacterales</taxon>
        <taxon>Paracoccaceae</taxon>
        <taxon>Marinibacterium</taxon>
    </lineage>
</organism>
<dbReference type="RefSeq" id="WP_088648889.1">
    <property type="nucleotide sequence ID" value="NZ_AQQR01000002.1"/>
</dbReference>